<evidence type="ECO:0000313" key="2">
    <source>
        <dbReference type="EMBL" id="RJL32280.1"/>
    </source>
</evidence>
<dbReference type="Pfam" id="PF12833">
    <property type="entry name" value="HTH_18"/>
    <property type="match status" value="1"/>
</dbReference>
<dbReference type="SMART" id="SM00342">
    <property type="entry name" value="HTH_ARAC"/>
    <property type="match status" value="1"/>
</dbReference>
<proteinExistence type="predicted"/>
<protein>
    <submittedName>
        <fullName evidence="2">Helix-turn-helix domain-containing protein</fullName>
    </submittedName>
</protein>
<evidence type="ECO:0000259" key="1">
    <source>
        <dbReference type="PROSITE" id="PS01124"/>
    </source>
</evidence>
<gene>
    <name evidence="2" type="ORF">D5H75_17380</name>
</gene>
<name>A0A3A4B4J0_9ACTN</name>
<dbReference type="GO" id="GO:0043565">
    <property type="term" value="F:sequence-specific DNA binding"/>
    <property type="evidence" value="ECO:0007669"/>
    <property type="project" value="InterPro"/>
</dbReference>
<dbReference type="AlphaFoldDB" id="A0A3A4B4J0"/>
<feature type="domain" description="HTH araC/xylS-type" evidence="1">
    <location>
        <begin position="1"/>
        <end position="93"/>
    </location>
</feature>
<accession>A0A3A4B4J0</accession>
<comment type="caution">
    <text evidence="2">The sequence shown here is derived from an EMBL/GenBank/DDBJ whole genome shotgun (WGS) entry which is preliminary data.</text>
</comment>
<dbReference type="Gene3D" id="1.10.10.60">
    <property type="entry name" value="Homeodomain-like"/>
    <property type="match status" value="1"/>
</dbReference>
<dbReference type="EMBL" id="QZEY01000005">
    <property type="protein sequence ID" value="RJL32280.1"/>
    <property type="molecule type" value="Genomic_DNA"/>
</dbReference>
<dbReference type="InterPro" id="IPR018060">
    <property type="entry name" value="HTH_AraC"/>
</dbReference>
<reference evidence="2 3" key="1">
    <citation type="submission" date="2018-09" db="EMBL/GenBank/DDBJ databases">
        <title>YIM 75507 draft genome.</title>
        <authorList>
            <person name="Tang S."/>
            <person name="Feng Y."/>
        </authorList>
    </citation>
    <scope>NUCLEOTIDE SEQUENCE [LARGE SCALE GENOMIC DNA]</scope>
    <source>
        <strain evidence="2 3">YIM 75507</strain>
    </source>
</reference>
<dbReference type="Proteomes" id="UP000265768">
    <property type="component" value="Unassembled WGS sequence"/>
</dbReference>
<dbReference type="GO" id="GO:0003700">
    <property type="term" value="F:DNA-binding transcription factor activity"/>
    <property type="evidence" value="ECO:0007669"/>
    <property type="project" value="InterPro"/>
</dbReference>
<evidence type="ECO:0000313" key="3">
    <source>
        <dbReference type="Proteomes" id="UP000265768"/>
    </source>
</evidence>
<keyword evidence="3" id="KW-1185">Reference proteome</keyword>
<dbReference type="OrthoDB" id="4549023at2"/>
<organism evidence="2 3">
    <name type="scientific">Bailinhaonella thermotolerans</name>
    <dbReference type="NCBI Taxonomy" id="1070861"/>
    <lineage>
        <taxon>Bacteria</taxon>
        <taxon>Bacillati</taxon>
        <taxon>Actinomycetota</taxon>
        <taxon>Actinomycetes</taxon>
        <taxon>Streptosporangiales</taxon>
        <taxon>Streptosporangiaceae</taxon>
        <taxon>Bailinhaonella</taxon>
    </lineage>
</organism>
<dbReference type="PROSITE" id="PS01124">
    <property type="entry name" value="HTH_ARAC_FAMILY_2"/>
    <property type="match status" value="1"/>
</dbReference>
<sequence length="93" mass="9829">MAHAVRRSGGARFLADVAAEVGLSPPRLRALVREEAGVPLVRLRAWERLRDAVARLGAAPVAPAAADAGFADQAHLTRTARALIGRTPATFRP</sequence>